<gene>
    <name evidence="1" type="ORF">P879_09061</name>
</gene>
<proteinExistence type="predicted"/>
<keyword evidence="2" id="KW-1185">Reference proteome</keyword>
<name>A0A8T0D2V5_9TREM</name>
<evidence type="ECO:0000313" key="1">
    <source>
        <dbReference type="EMBL" id="KAF8561776.1"/>
    </source>
</evidence>
<dbReference type="OrthoDB" id="6303140at2759"/>
<sequence>MEVQSPMWVRHANQLRPSFHWVTAPSSRVIPLDILLDTFELPQGVSATAPNPEAHFPSIYIPRGWTNCSR</sequence>
<protein>
    <submittedName>
        <fullName evidence="1">Uncharacterized protein</fullName>
    </submittedName>
</protein>
<evidence type="ECO:0000313" key="2">
    <source>
        <dbReference type="Proteomes" id="UP000699462"/>
    </source>
</evidence>
<reference evidence="1 2" key="1">
    <citation type="submission" date="2019-07" db="EMBL/GenBank/DDBJ databases">
        <title>Annotation for the trematode Paragonimus westermani.</title>
        <authorList>
            <person name="Choi Y.-J."/>
        </authorList>
    </citation>
    <scope>NUCLEOTIDE SEQUENCE [LARGE SCALE GENOMIC DNA]</scope>
    <source>
        <strain evidence="1">180907_Pwestermani</strain>
    </source>
</reference>
<organism evidence="1 2">
    <name type="scientific">Paragonimus westermani</name>
    <dbReference type="NCBI Taxonomy" id="34504"/>
    <lineage>
        <taxon>Eukaryota</taxon>
        <taxon>Metazoa</taxon>
        <taxon>Spiralia</taxon>
        <taxon>Lophotrochozoa</taxon>
        <taxon>Platyhelminthes</taxon>
        <taxon>Trematoda</taxon>
        <taxon>Digenea</taxon>
        <taxon>Plagiorchiida</taxon>
        <taxon>Troglotremata</taxon>
        <taxon>Troglotrematidae</taxon>
        <taxon>Paragonimus</taxon>
    </lineage>
</organism>
<dbReference type="EMBL" id="JTDF01021489">
    <property type="protein sequence ID" value="KAF8561776.1"/>
    <property type="molecule type" value="Genomic_DNA"/>
</dbReference>
<comment type="caution">
    <text evidence="1">The sequence shown here is derived from an EMBL/GenBank/DDBJ whole genome shotgun (WGS) entry which is preliminary data.</text>
</comment>
<dbReference type="Proteomes" id="UP000699462">
    <property type="component" value="Unassembled WGS sequence"/>
</dbReference>
<accession>A0A8T0D2V5</accession>
<dbReference type="AlphaFoldDB" id="A0A8T0D2V5"/>